<protein>
    <submittedName>
        <fullName evidence="2">RsiW-degrading membrane proteinase PrsW (M82 family)</fullName>
    </submittedName>
</protein>
<keyword evidence="3" id="KW-1185">Reference proteome</keyword>
<proteinExistence type="predicted"/>
<dbReference type="RefSeq" id="WP_181245829.1">
    <property type="nucleotide sequence ID" value="NZ_PVTJ01000006.1"/>
</dbReference>
<sequence length="379" mass="40842">MTAIARPETAVRPAVDVKSLALWAMIAGSAFGLWNLGKSMLPMALAFPESAVLNVAVLGVCLVVGVWLARRTMRPVQAPPWSGTWLALMWGGFAACGLALLMNTRTFSIWSRTFDLGTAGDWSAALTAPLNEEVAKIAGVVLLAAVSTRLIRSAADGLVYGALVGFGFQLVENFLYGFNGAIMAGGVEPFATTLQTLVVRVGLTGFGSHWAMTAVAGAGIGYLVSNSGRSAARRVWVALGCLLLAMWMHFLFDSPWFDGGFAGAIGKPLFNFVILLVVFFTVRRGFRARWAQVSAEEVAAGVLSEDEARGLSRRRSRRRYLRAFRPGPEREAQRRLQRVQLALLEERVPELPPFEAARPWRDAVAAARPGTTEVGSAAT</sequence>
<dbReference type="AlphaFoldDB" id="A0A2T0UJ82"/>
<reference evidence="2 3" key="1">
    <citation type="submission" date="2018-03" db="EMBL/GenBank/DDBJ databases">
        <title>Genomic Encyclopedia of Type Strains, Phase III (KMG-III): the genomes of soil and plant-associated and newly described type strains.</title>
        <authorList>
            <person name="Whitman W."/>
        </authorList>
    </citation>
    <scope>NUCLEOTIDE SEQUENCE [LARGE SCALE GENOMIC DNA]</scope>
    <source>
        <strain evidence="2 3">CGMCC 4.7067</strain>
    </source>
</reference>
<keyword evidence="1" id="KW-0472">Membrane</keyword>
<feature type="transmembrane region" description="Helical" evidence="1">
    <location>
        <begin position="264"/>
        <end position="282"/>
    </location>
</feature>
<dbReference type="PANTHER" id="PTHR36844">
    <property type="entry name" value="PROTEASE PRSW"/>
    <property type="match status" value="1"/>
</dbReference>
<feature type="transmembrane region" description="Helical" evidence="1">
    <location>
        <begin position="44"/>
        <end position="69"/>
    </location>
</feature>
<feature type="transmembrane region" description="Helical" evidence="1">
    <location>
        <begin position="235"/>
        <end position="252"/>
    </location>
</feature>
<dbReference type="Pfam" id="PF13367">
    <property type="entry name" value="PrsW-protease"/>
    <property type="match status" value="1"/>
</dbReference>
<name>A0A2T0UJ82_9ACTN</name>
<dbReference type="Proteomes" id="UP000238176">
    <property type="component" value="Unassembled WGS sequence"/>
</dbReference>
<evidence type="ECO:0000313" key="2">
    <source>
        <dbReference type="EMBL" id="PRY57918.1"/>
    </source>
</evidence>
<feature type="transmembrane region" description="Helical" evidence="1">
    <location>
        <begin position="81"/>
        <end position="102"/>
    </location>
</feature>
<keyword evidence="1" id="KW-0812">Transmembrane</keyword>
<feature type="transmembrane region" description="Helical" evidence="1">
    <location>
        <begin position="158"/>
        <end position="178"/>
    </location>
</feature>
<dbReference type="InterPro" id="IPR026898">
    <property type="entry name" value="PrsW"/>
</dbReference>
<comment type="caution">
    <text evidence="2">The sequence shown here is derived from an EMBL/GenBank/DDBJ whole genome shotgun (WGS) entry which is preliminary data.</text>
</comment>
<evidence type="ECO:0000313" key="3">
    <source>
        <dbReference type="Proteomes" id="UP000238176"/>
    </source>
</evidence>
<gene>
    <name evidence="2" type="ORF">B0I28_106341</name>
</gene>
<feature type="transmembrane region" description="Helical" evidence="1">
    <location>
        <begin position="20"/>
        <end position="37"/>
    </location>
</feature>
<dbReference type="GO" id="GO:0008233">
    <property type="term" value="F:peptidase activity"/>
    <property type="evidence" value="ECO:0007669"/>
    <property type="project" value="InterPro"/>
</dbReference>
<keyword evidence="1" id="KW-1133">Transmembrane helix</keyword>
<feature type="transmembrane region" description="Helical" evidence="1">
    <location>
        <begin position="198"/>
        <end position="223"/>
    </location>
</feature>
<dbReference type="EMBL" id="PVTJ01000006">
    <property type="protein sequence ID" value="PRY57918.1"/>
    <property type="molecule type" value="Genomic_DNA"/>
</dbReference>
<organism evidence="2 3">
    <name type="scientific">Glycomyces artemisiae</name>
    <dbReference type="NCBI Taxonomy" id="1076443"/>
    <lineage>
        <taxon>Bacteria</taxon>
        <taxon>Bacillati</taxon>
        <taxon>Actinomycetota</taxon>
        <taxon>Actinomycetes</taxon>
        <taxon>Glycomycetales</taxon>
        <taxon>Glycomycetaceae</taxon>
        <taxon>Glycomyces</taxon>
    </lineage>
</organism>
<evidence type="ECO:0000256" key="1">
    <source>
        <dbReference type="SAM" id="Phobius"/>
    </source>
</evidence>
<accession>A0A2T0UJ82</accession>
<dbReference type="PANTHER" id="PTHR36844:SF1">
    <property type="entry name" value="PROTEASE PRSW"/>
    <property type="match status" value="1"/>
</dbReference>